<proteinExistence type="predicted"/>
<dbReference type="Proteomes" id="UP000002051">
    <property type="component" value="Chromosome 4"/>
</dbReference>
<organism evidence="1 3">
    <name type="scientific">Medicago truncatula</name>
    <name type="common">Barrel medic</name>
    <name type="synonym">Medicago tribuloides</name>
    <dbReference type="NCBI Taxonomy" id="3880"/>
    <lineage>
        <taxon>Eukaryota</taxon>
        <taxon>Viridiplantae</taxon>
        <taxon>Streptophyta</taxon>
        <taxon>Embryophyta</taxon>
        <taxon>Tracheophyta</taxon>
        <taxon>Spermatophyta</taxon>
        <taxon>Magnoliopsida</taxon>
        <taxon>eudicotyledons</taxon>
        <taxon>Gunneridae</taxon>
        <taxon>Pentapetalae</taxon>
        <taxon>rosids</taxon>
        <taxon>fabids</taxon>
        <taxon>Fabales</taxon>
        <taxon>Fabaceae</taxon>
        <taxon>Papilionoideae</taxon>
        <taxon>50 kb inversion clade</taxon>
        <taxon>NPAAA clade</taxon>
        <taxon>Hologalegina</taxon>
        <taxon>IRL clade</taxon>
        <taxon>Trifolieae</taxon>
        <taxon>Medicago</taxon>
    </lineage>
</organism>
<name>G7JS90_MEDTR</name>
<keyword evidence="3" id="KW-1185">Reference proteome</keyword>
<reference evidence="1 3" key="1">
    <citation type="journal article" date="2011" name="Nature">
        <title>The Medicago genome provides insight into the evolution of rhizobial symbioses.</title>
        <authorList>
            <person name="Young N.D."/>
            <person name="Debelle F."/>
            <person name="Oldroyd G.E."/>
            <person name="Geurts R."/>
            <person name="Cannon S.B."/>
            <person name="Udvardi M.K."/>
            <person name="Benedito V.A."/>
            <person name="Mayer K.F."/>
            <person name="Gouzy J."/>
            <person name="Schoof H."/>
            <person name="Van de Peer Y."/>
            <person name="Proost S."/>
            <person name="Cook D.R."/>
            <person name="Meyers B.C."/>
            <person name="Spannagl M."/>
            <person name="Cheung F."/>
            <person name="De Mita S."/>
            <person name="Krishnakumar V."/>
            <person name="Gundlach H."/>
            <person name="Zhou S."/>
            <person name="Mudge J."/>
            <person name="Bharti A.K."/>
            <person name="Murray J.D."/>
            <person name="Naoumkina M.A."/>
            <person name="Rosen B."/>
            <person name="Silverstein K.A."/>
            <person name="Tang H."/>
            <person name="Rombauts S."/>
            <person name="Zhao P.X."/>
            <person name="Zhou P."/>
            <person name="Barbe V."/>
            <person name="Bardou P."/>
            <person name="Bechner M."/>
            <person name="Bellec A."/>
            <person name="Berger A."/>
            <person name="Berges H."/>
            <person name="Bidwell S."/>
            <person name="Bisseling T."/>
            <person name="Choisne N."/>
            <person name="Couloux A."/>
            <person name="Denny R."/>
            <person name="Deshpande S."/>
            <person name="Dai X."/>
            <person name="Doyle J.J."/>
            <person name="Dudez A.M."/>
            <person name="Farmer A.D."/>
            <person name="Fouteau S."/>
            <person name="Franken C."/>
            <person name="Gibelin C."/>
            <person name="Gish J."/>
            <person name="Goldstein S."/>
            <person name="Gonzalez A.J."/>
            <person name="Green P.J."/>
            <person name="Hallab A."/>
            <person name="Hartog M."/>
            <person name="Hua A."/>
            <person name="Humphray S.J."/>
            <person name="Jeong D.H."/>
            <person name="Jing Y."/>
            <person name="Jocker A."/>
            <person name="Kenton S.M."/>
            <person name="Kim D.J."/>
            <person name="Klee K."/>
            <person name="Lai H."/>
            <person name="Lang C."/>
            <person name="Lin S."/>
            <person name="Macmil S.L."/>
            <person name="Magdelenat G."/>
            <person name="Matthews L."/>
            <person name="McCorrison J."/>
            <person name="Monaghan E.L."/>
            <person name="Mun J.H."/>
            <person name="Najar F.Z."/>
            <person name="Nicholson C."/>
            <person name="Noirot C."/>
            <person name="O'Bleness M."/>
            <person name="Paule C.R."/>
            <person name="Poulain J."/>
            <person name="Prion F."/>
            <person name="Qin B."/>
            <person name="Qu C."/>
            <person name="Retzel E.F."/>
            <person name="Riddle C."/>
            <person name="Sallet E."/>
            <person name="Samain S."/>
            <person name="Samson N."/>
            <person name="Sanders I."/>
            <person name="Saurat O."/>
            <person name="Scarpelli C."/>
            <person name="Schiex T."/>
            <person name="Segurens B."/>
            <person name="Severin A.J."/>
            <person name="Sherrier D.J."/>
            <person name="Shi R."/>
            <person name="Sims S."/>
            <person name="Singer S.R."/>
            <person name="Sinharoy S."/>
            <person name="Sterck L."/>
            <person name="Viollet A."/>
            <person name="Wang B.B."/>
            <person name="Wang K."/>
            <person name="Wang M."/>
            <person name="Wang X."/>
            <person name="Warfsmann J."/>
            <person name="Weissenbach J."/>
            <person name="White D.D."/>
            <person name="White J.D."/>
            <person name="Wiley G.B."/>
            <person name="Wincker P."/>
            <person name="Xing Y."/>
            <person name="Yang L."/>
            <person name="Yao Z."/>
            <person name="Ying F."/>
            <person name="Zhai J."/>
            <person name="Zhou L."/>
            <person name="Zuber A."/>
            <person name="Denarie J."/>
            <person name="Dixon R.A."/>
            <person name="May G.D."/>
            <person name="Schwartz D.C."/>
            <person name="Rogers J."/>
            <person name="Quetier F."/>
            <person name="Town C.D."/>
            <person name="Roe B.A."/>
        </authorList>
    </citation>
    <scope>NUCLEOTIDE SEQUENCE [LARGE SCALE GENOMIC DNA]</scope>
    <source>
        <strain evidence="1">A17</strain>
        <strain evidence="2 3">cv. Jemalong A17</strain>
    </source>
</reference>
<dbReference type="AlphaFoldDB" id="G7JS90"/>
<sequence length="83" mass="9878">MDIGMSPWRLAPNSETYSMKDKHNLLNQKFREICEVQSMWRNNNLDRKNANEYIEYGMSNIKDHLNRSFLLEDVDSVRAPDEN</sequence>
<gene>
    <name evidence="1" type="ordered locus">MTR_4g019270</name>
</gene>
<reference evidence="2" key="3">
    <citation type="submission" date="2015-04" db="UniProtKB">
        <authorList>
            <consortium name="EnsemblPlants"/>
        </authorList>
    </citation>
    <scope>IDENTIFICATION</scope>
    <source>
        <strain evidence="2">cv. Jemalong A17</strain>
    </source>
</reference>
<accession>G7JS90</accession>
<evidence type="ECO:0000313" key="3">
    <source>
        <dbReference type="Proteomes" id="UP000002051"/>
    </source>
</evidence>
<protein>
    <submittedName>
        <fullName evidence="1 2">Uncharacterized protein</fullName>
    </submittedName>
</protein>
<dbReference type="EMBL" id="CM001220">
    <property type="protein sequence ID" value="AES87029.1"/>
    <property type="molecule type" value="Genomic_DNA"/>
</dbReference>
<evidence type="ECO:0000313" key="1">
    <source>
        <dbReference type="EMBL" id="AES87029.1"/>
    </source>
</evidence>
<reference evidence="1 3" key="2">
    <citation type="journal article" date="2014" name="BMC Genomics">
        <title>An improved genome release (version Mt4.0) for the model legume Medicago truncatula.</title>
        <authorList>
            <person name="Tang H."/>
            <person name="Krishnakumar V."/>
            <person name="Bidwell S."/>
            <person name="Rosen B."/>
            <person name="Chan A."/>
            <person name="Zhou S."/>
            <person name="Gentzbittel L."/>
            <person name="Childs K.L."/>
            <person name="Yandell M."/>
            <person name="Gundlach H."/>
            <person name="Mayer K.F."/>
            <person name="Schwartz D.C."/>
            <person name="Town C.D."/>
        </authorList>
    </citation>
    <scope>GENOME REANNOTATION</scope>
    <source>
        <strain evidence="2 3">cv. Jemalong A17</strain>
    </source>
</reference>
<dbReference type="EnsemblPlants" id="AES87029">
    <property type="protein sequence ID" value="AES87029"/>
    <property type="gene ID" value="MTR_4g019270"/>
</dbReference>
<evidence type="ECO:0000313" key="2">
    <source>
        <dbReference type="EnsemblPlants" id="AES87029"/>
    </source>
</evidence>
<dbReference type="PaxDb" id="3880-AES87029"/>
<dbReference type="HOGENOM" id="CLU_2546061_0_0_1"/>